<keyword evidence="2" id="KW-1185">Reference proteome</keyword>
<organism evidence="1 2">
    <name type="scientific">Crepidotus variabilis</name>
    <dbReference type="NCBI Taxonomy" id="179855"/>
    <lineage>
        <taxon>Eukaryota</taxon>
        <taxon>Fungi</taxon>
        <taxon>Dikarya</taxon>
        <taxon>Basidiomycota</taxon>
        <taxon>Agaricomycotina</taxon>
        <taxon>Agaricomycetes</taxon>
        <taxon>Agaricomycetidae</taxon>
        <taxon>Agaricales</taxon>
        <taxon>Agaricineae</taxon>
        <taxon>Crepidotaceae</taxon>
        <taxon>Crepidotus</taxon>
    </lineage>
</organism>
<evidence type="ECO:0000313" key="2">
    <source>
        <dbReference type="Proteomes" id="UP000807306"/>
    </source>
</evidence>
<dbReference type="AlphaFoldDB" id="A0A9P6JL67"/>
<gene>
    <name evidence="1" type="ORF">CPB83DRAFT_612268</name>
</gene>
<reference evidence="1" key="1">
    <citation type="submission" date="2020-11" db="EMBL/GenBank/DDBJ databases">
        <authorList>
            <consortium name="DOE Joint Genome Institute"/>
            <person name="Ahrendt S."/>
            <person name="Riley R."/>
            <person name="Andreopoulos W."/>
            <person name="Labutti K."/>
            <person name="Pangilinan J."/>
            <person name="Ruiz-Duenas F.J."/>
            <person name="Barrasa J.M."/>
            <person name="Sanchez-Garcia M."/>
            <person name="Camarero S."/>
            <person name="Miyauchi S."/>
            <person name="Serrano A."/>
            <person name="Linde D."/>
            <person name="Babiker R."/>
            <person name="Drula E."/>
            <person name="Ayuso-Fernandez I."/>
            <person name="Pacheco R."/>
            <person name="Padilla G."/>
            <person name="Ferreira P."/>
            <person name="Barriuso J."/>
            <person name="Kellner H."/>
            <person name="Castanera R."/>
            <person name="Alfaro M."/>
            <person name="Ramirez L."/>
            <person name="Pisabarro A.G."/>
            <person name="Kuo A."/>
            <person name="Tritt A."/>
            <person name="Lipzen A."/>
            <person name="He G."/>
            <person name="Yan M."/>
            <person name="Ng V."/>
            <person name="Cullen D."/>
            <person name="Martin F."/>
            <person name="Rosso M.-N."/>
            <person name="Henrissat B."/>
            <person name="Hibbett D."/>
            <person name="Martinez A.T."/>
            <person name="Grigoriev I.V."/>
        </authorList>
    </citation>
    <scope>NUCLEOTIDE SEQUENCE</scope>
    <source>
        <strain evidence="1">CBS 506.95</strain>
    </source>
</reference>
<sequence length="104" mass="11777">MNQGVSSPADAILIYFLYRSELRCCRATCTPQMAWYQMIKTTVLLCGYKRLSQWFVRSILLSSPLLTSLGWTPSFSSLPFFSFLHFLLLSGTALRLQSPLTSTV</sequence>
<proteinExistence type="predicted"/>
<dbReference type="Proteomes" id="UP000807306">
    <property type="component" value="Unassembled WGS sequence"/>
</dbReference>
<dbReference type="EMBL" id="MU157899">
    <property type="protein sequence ID" value="KAF9524419.1"/>
    <property type="molecule type" value="Genomic_DNA"/>
</dbReference>
<evidence type="ECO:0000313" key="1">
    <source>
        <dbReference type="EMBL" id="KAF9524419.1"/>
    </source>
</evidence>
<name>A0A9P6JL67_9AGAR</name>
<comment type="caution">
    <text evidence="1">The sequence shown here is derived from an EMBL/GenBank/DDBJ whole genome shotgun (WGS) entry which is preliminary data.</text>
</comment>
<accession>A0A9P6JL67</accession>
<protein>
    <submittedName>
        <fullName evidence="1">Uncharacterized protein</fullName>
    </submittedName>
</protein>